<sequence length="265" mass="30859">MKLLTLNCHSWQEENQIEKIKYLAKVIKNKKYDVIALQEVNQSIDSNIVYDNIREDNYALILIGEINKLGGDNYNLVWDFSHIGYGKYEEGLAILTRHEILKSESFYITKNTCIDFWKSRKIVKAVIRLNNKNIDFYSCHIGWWNDEDEDFKNQVNELYNRIKEGNDSSILMGDFNNNALIRDEGYDFIKSKGLVDTYDLAKFKDSGVTVKGKIDGWDDNTDEVRVDIIFTNKSMNVLESKVIFNDINKKIISDHYGLEVLIDNP</sequence>
<keyword evidence="3" id="KW-0540">Nuclease</keyword>
<evidence type="ECO:0000313" key="4">
    <source>
        <dbReference type="Proteomes" id="UP001299068"/>
    </source>
</evidence>
<dbReference type="InterPro" id="IPR005135">
    <property type="entry name" value="Endo/exonuclease/phosphatase"/>
</dbReference>
<comment type="caution">
    <text evidence="3">The sequence shown here is derived from an EMBL/GenBank/DDBJ whole genome shotgun (WGS) entry which is preliminary data.</text>
</comment>
<organism evidence="3 4">
    <name type="scientific">Clostridium sardiniense</name>
    <name type="common">Clostridium absonum</name>
    <dbReference type="NCBI Taxonomy" id="29369"/>
    <lineage>
        <taxon>Bacteria</taxon>
        <taxon>Bacillati</taxon>
        <taxon>Bacillota</taxon>
        <taxon>Clostridia</taxon>
        <taxon>Eubacteriales</taxon>
        <taxon>Clostridiaceae</taxon>
        <taxon>Clostridium</taxon>
    </lineage>
</organism>
<evidence type="ECO:0000313" key="3">
    <source>
        <dbReference type="EMBL" id="MBY0757276.1"/>
    </source>
</evidence>
<dbReference type="PANTHER" id="PTHR15822">
    <property type="entry name" value="TRAF AND TNF RECEPTOR-ASSOCIATED PROTEIN"/>
    <property type="match status" value="1"/>
</dbReference>
<accession>A0ABS7L2H1</accession>
<reference evidence="3 4" key="1">
    <citation type="journal article" date="2021" name="Cell Host Microbe">
        <title>in vivo commensal control of Clostridioides difficile virulence.</title>
        <authorList>
            <person name="Girinathan B.P."/>
            <person name="Dibenedetto N."/>
            <person name="Worley J.N."/>
            <person name="Peltier J."/>
            <person name="Arrieta-Ortiz M.L."/>
            <person name="Rupa Christinal Immanuel S."/>
            <person name="Lavin R."/>
            <person name="Delaney M.L."/>
            <person name="Cummins C."/>
            <person name="Hoffmann M."/>
            <person name="Luo Y."/>
            <person name="Gonzalez-Escalona N."/>
            <person name="Allard M."/>
            <person name="Onderdonk A.B."/>
            <person name="Gerber G.K."/>
            <person name="Sonenshein A.L."/>
            <person name="Baliga N."/>
            <person name="Dupuy B."/>
            <person name="Bry L."/>
        </authorList>
    </citation>
    <scope>NUCLEOTIDE SEQUENCE [LARGE SCALE GENOMIC DNA]</scope>
    <source>
        <strain evidence="3 4">DSM 599</strain>
    </source>
</reference>
<name>A0ABS7L2H1_CLOSR</name>
<dbReference type="Pfam" id="PF03372">
    <property type="entry name" value="Exo_endo_phos"/>
    <property type="match status" value="1"/>
</dbReference>
<dbReference type="InterPro" id="IPR051547">
    <property type="entry name" value="TDP2-like"/>
</dbReference>
<keyword evidence="4" id="KW-1185">Reference proteome</keyword>
<keyword evidence="1" id="KW-0378">Hydrolase</keyword>
<dbReference type="GO" id="GO:0004519">
    <property type="term" value="F:endonuclease activity"/>
    <property type="evidence" value="ECO:0007669"/>
    <property type="project" value="UniProtKB-KW"/>
</dbReference>
<dbReference type="InterPro" id="IPR036691">
    <property type="entry name" value="Endo/exonu/phosph_ase_sf"/>
</dbReference>
<dbReference type="PANTHER" id="PTHR15822:SF23">
    <property type="entry name" value="ENDONUCLEASE_EXONUCLEASE_PHOSPHATASE FAMILY PROTEIN"/>
    <property type="match status" value="1"/>
</dbReference>
<dbReference type="Proteomes" id="UP001299068">
    <property type="component" value="Unassembled WGS sequence"/>
</dbReference>
<dbReference type="Gene3D" id="3.60.10.10">
    <property type="entry name" value="Endonuclease/exonuclease/phosphatase"/>
    <property type="match status" value="1"/>
</dbReference>
<gene>
    <name evidence="3" type="ORF">K5V21_17730</name>
</gene>
<dbReference type="CDD" id="cd09079">
    <property type="entry name" value="RgfB-like"/>
    <property type="match status" value="1"/>
</dbReference>
<dbReference type="RefSeq" id="WP_221862389.1">
    <property type="nucleotide sequence ID" value="NZ_JAIKTU010000020.1"/>
</dbReference>
<protein>
    <submittedName>
        <fullName evidence="3">Endonuclease/exonuclease/phosphatase family protein</fullName>
    </submittedName>
</protein>
<feature type="domain" description="Endonuclease/exonuclease/phosphatase" evidence="2">
    <location>
        <begin position="19"/>
        <end position="255"/>
    </location>
</feature>
<evidence type="ECO:0000256" key="1">
    <source>
        <dbReference type="ARBA" id="ARBA00022801"/>
    </source>
</evidence>
<dbReference type="EMBL" id="JAIKTU010000020">
    <property type="protein sequence ID" value="MBY0757276.1"/>
    <property type="molecule type" value="Genomic_DNA"/>
</dbReference>
<proteinExistence type="predicted"/>
<dbReference type="SUPFAM" id="SSF56219">
    <property type="entry name" value="DNase I-like"/>
    <property type="match status" value="1"/>
</dbReference>
<evidence type="ECO:0000259" key="2">
    <source>
        <dbReference type="Pfam" id="PF03372"/>
    </source>
</evidence>
<keyword evidence="3" id="KW-0255">Endonuclease</keyword>